<feature type="compositionally biased region" description="Polar residues" evidence="2">
    <location>
        <begin position="401"/>
        <end position="412"/>
    </location>
</feature>
<feature type="compositionally biased region" description="Polar residues" evidence="2">
    <location>
        <begin position="463"/>
        <end position="487"/>
    </location>
</feature>
<feature type="region of interest" description="Disordered" evidence="2">
    <location>
        <begin position="366"/>
        <end position="537"/>
    </location>
</feature>
<keyword evidence="4" id="KW-1185">Reference proteome</keyword>
<dbReference type="EMBL" id="JACETU010000004">
    <property type="protein sequence ID" value="KAF7430431.1"/>
    <property type="molecule type" value="Genomic_DNA"/>
</dbReference>
<reference evidence="3" key="1">
    <citation type="submission" date="2019-07" db="EMBL/GenBank/DDBJ databases">
        <authorList>
            <person name="Palmer J.M."/>
        </authorList>
    </citation>
    <scope>NUCLEOTIDE SEQUENCE</scope>
    <source>
        <strain evidence="3">PC9</strain>
    </source>
</reference>
<feature type="coiled-coil region" evidence="1">
    <location>
        <begin position="186"/>
        <end position="213"/>
    </location>
</feature>
<feature type="region of interest" description="Disordered" evidence="2">
    <location>
        <begin position="156"/>
        <end position="177"/>
    </location>
</feature>
<organism evidence="3 4">
    <name type="scientific">Pleurotus ostreatus</name>
    <name type="common">Oyster mushroom</name>
    <name type="synonym">White-rot fungus</name>
    <dbReference type="NCBI Taxonomy" id="5322"/>
    <lineage>
        <taxon>Eukaryota</taxon>
        <taxon>Fungi</taxon>
        <taxon>Dikarya</taxon>
        <taxon>Basidiomycota</taxon>
        <taxon>Agaricomycotina</taxon>
        <taxon>Agaricomycetes</taxon>
        <taxon>Agaricomycetidae</taxon>
        <taxon>Agaricales</taxon>
        <taxon>Pleurotineae</taxon>
        <taxon>Pleurotaceae</taxon>
        <taxon>Pleurotus</taxon>
    </lineage>
</organism>
<accession>A0A8H6ZT68</accession>
<keyword evidence="1" id="KW-0175">Coiled coil</keyword>
<evidence type="ECO:0000256" key="1">
    <source>
        <dbReference type="SAM" id="Coils"/>
    </source>
</evidence>
<sequence>MVVVHSWHMSSDGPVGDIPPSEWHSVRPWSPRLSLSVREITSVSATFILSSTFSDRGEQDLLLESLGIGPDDEFEDHIVDVDDGRAIISDALAKGLSVNVNGNPWSKVIFHIDDKSDEAIIIIYALMPGRQYDIDLGLVNGGQSLRRQVVTEVPSHSPEFDHIPSPEASLPTPSTPTNPTVQTYASITLEERLAQLQHTLSTLTAEHETLTTNFKAARRDAQKADATLRSEIDGLKRATEKNAVSEHRARQKVLALQEAVKRAQAATVDIQNAVQEVEEALPALREQKKCKEEDHAKVKEAADRARREVEKENKREKKRVEALKNELAGLGHRMDKLNGKKEKLENAIPDLEEQLREVEKEIEQIEMDPYGPLNYVEENDVPPPTSEQRSRQASPGVIGRPSQTSVQRPTWTPSRSSRRSSINSSNPLLPLSAPRTPAQPSPSQQPHSRQTQSHHRSHSGGSITQILQTPQISPNHGPLASTSTLSSKAPPFEPGRPIRGLSLNTSHSSSSSHPAPIQRPTRNIHGSKDSLNSSSSR</sequence>
<protein>
    <submittedName>
        <fullName evidence="3">Uncharacterized protein</fullName>
    </submittedName>
</protein>
<dbReference type="Proteomes" id="UP000623687">
    <property type="component" value="Unassembled WGS sequence"/>
</dbReference>
<evidence type="ECO:0000313" key="4">
    <source>
        <dbReference type="Proteomes" id="UP000623687"/>
    </source>
</evidence>
<dbReference type="GeneID" id="59375956"/>
<dbReference type="AlphaFoldDB" id="A0A8H6ZT68"/>
<dbReference type="RefSeq" id="XP_036631709.1">
    <property type="nucleotide sequence ID" value="XM_036775690.1"/>
</dbReference>
<feature type="region of interest" description="Disordered" evidence="2">
    <location>
        <begin position="295"/>
        <end position="318"/>
    </location>
</feature>
<dbReference type="OrthoDB" id="2596255at2759"/>
<dbReference type="VEuPathDB" id="FungiDB:PC9H_006138"/>
<evidence type="ECO:0000256" key="2">
    <source>
        <dbReference type="SAM" id="MobiDB-lite"/>
    </source>
</evidence>
<name>A0A8H6ZT68_PLEOS</name>
<comment type="caution">
    <text evidence="3">The sequence shown here is derived from an EMBL/GenBank/DDBJ whole genome shotgun (WGS) entry which is preliminary data.</text>
</comment>
<feature type="compositionally biased region" description="Low complexity" evidence="2">
    <location>
        <begin position="413"/>
        <end position="451"/>
    </location>
</feature>
<proteinExistence type="predicted"/>
<gene>
    <name evidence="3" type="ORF">PC9H_006138</name>
</gene>
<evidence type="ECO:0000313" key="3">
    <source>
        <dbReference type="EMBL" id="KAF7430431.1"/>
    </source>
</evidence>